<organism evidence="2 3">
    <name type="scientific">Elliptochloris bilobata</name>
    <dbReference type="NCBI Taxonomy" id="381761"/>
    <lineage>
        <taxon>Eukaryota</taxon>
        <taxon>Viridiplantae</taxon>
        <taxon>Chlorophyta</taxon>
        <taxon>core chlorophytes</taxon>
        <taxon>Trebouxiophyceae</taxon>
        <taxon>Trebouxiophyceae incertae sedis</taxon>
        <taxon>Elliptochloris clade</taxon>
        <taxon>Elliptochloris</taxon>
    </lineage>
</organism>
<protein>
    <recommendedName>
        <fullName evidence="4">Cilia- and flagella-associated protein 157</fullName>
    </recommendedName>
</protein>
<proteinExistence type="predicted"/>
<evidence type="ECO:0000313" key="2">
    <source>
        <dbReference type="EMBL" id="KAK9842557.1"/>
    </source>
</evidence>
<feature type="compositionally biased region" description="Basic and acidic residues" evidence="1">
    <location>
        <begin position="1"/>
        <end position="14"/>
    </location>
</feature>
<dbReference type="Proteomes" id="UP001445335">
    <property type="component" value="Unassembled WGS sequence"/>
</dbReference>
<feature type="region of interest" description="Disordered" evidence="1">
    <location>
        <begin position="154"/>
        <end position="178"/>
    </location>
</feature>
<feature type="region of interest" description="Disordered" evidence="1">
    <location>
        <begin position="1"/>
        <end position="26"/>
    </location>
</feature>
<evidence type="ECO:0008006" key="4">
    <source>
        <dbReference type="Google" id="ProtNLM"/>
    </source>
</evidence>
<dbReference type="EMBL" id="JALJOU010000007">
    <property type="protein sequence ID" value="KAK9842557.1"/>
    <property type="molecule type" value="Genomic_DNA"/>
</dbReference>
<sequence length="191" mass="20285">MPPKKDVKPPAEEARPEDEDAGEGELAERNFLISCLRTQLGQLQRRAEAEEKRGAALVAELAAERRNAADVTEFLTNELKARALAAAAREARLAAATKELAATRTSAEEGAAVGAREREAAAGDHAAAKADLEHQLWLLRDFAERRAELEAGLRAAHDAAGSERAAAERRAGEPPQSAARVCTLWSGGGCA</sequence>
<dbReference type="AlphaFoldDB" id="A0AAW1S9Q8"/>
<evidence type="ECO:0000313" key="3">
    <source>
        <dbReference type="Proteomes" id="UP001445335"/>
    </source>
</evidence>
<evidence type="ECO:0000256" key="1">
    <source>
        <dbReference type="SAM" id="MobiDB-lite"/>
    </source>
</evidence>
<comment type="caution">
    <text evidence="2">The sequence shown here is derived from an EMBL/GenBank/DDBJ whole genome shotgun (WGS) entry which is preliminary data.</text>
</comment>
<gene>
    <name evidence="2" type="ORF">WJX81_005864</name>
</gene>
<name>A0AAW1S9Q8_9CHLO</name>
<keyword evidence="3" id="KW-1185">Reference proteome</keyword>
<feature type="compositionally biased region" description="Acidic residues" evidence="1">
    <location>
        <begin position="15"/>
        <end position="25"/>
    </location>
</feature>
<accession>A0AAW1S9Q8</accession>
<reference evidence="2 3" key="1">
    <citation type="journal article" date="2024" name="Nat. Commun.">
        <title>Phylogenomics reveals the evolutionary origins of lichenization in chlorophyte algae.</title>
        <authorList>
            <person name="Puginier C."/>
            <person name="Libourel C."/>
            <person name="Otte J."/>
            <person name="Skaloud P."/>
            <person name="Haon M."/>
            <person name="Grisel S."/>
            <person name="Petersen M."/>
            <person name="Berrin J.G."/>
            <person name="Delaux P.M."/>
            <person name="Dal Grande F."/>
            <person name="Keller J."/>
        </authorList>
    </citation>
    <scope>NUCLEOTIDE SEQUENCE [LARGE SCALE GENOMIC DNA]</scope>
    <source>
        <strain evidence="2 3">SAG 245.80</strain>
    </source>
</reference>
<feature type="compositionally biased region" description="Basic and acidic residues" evidence="1">
    <location>
        <begin position="154"/>
        <end position="172"/>
    </location>
</feature>